<evidence type="ECO:0000313" key="9">
    <source>
        <dbReference type="EMBL" id="SES24373.1"/>
    </source>
</evidence>
<dbReference type="InterPro" id="IPR011035">
    <property type="entry name" value="Ribosomal_bL25/Gln-tRNA_synth"/>
</dbReference>
<keyword evidence="10" id="KW-1185">Reference proteome</keyword>
<keyword evidence="2 5" id="KW-0694">RNA-binding</keyword>
<evidence type="ECO:0000256" key="3">
    <source>
        <dbReference type="ARBA" id="ARBA00022980"/>
    </source>
</evidence>
<dbReference type="Pfam" id="PF14693">
    <property type="entry name" value="Ribosomal_TL5_C"/>
    <property type="match status" value="1"/>
</dbReference>
<dbReference type="InterPro" id="IPR020930">
    <property type="entry name" value="Ribosomal_uL5_bac-type"/>
</dbReference>
<feature type="region of interest" description="Disordered" evidence="6">
    <location>
        <begin position="180"/>
        <end position="215"/>
    </location>
</feature>
<dbReference type="InterPro" id="IPR037121">
    <property type="entry name" value="Ribosomal_bL25_C"/>
</dbReference>
<dbReference type="Pfam" id="PF01386">
    <property type="entry name" value="Ribosomal_L25p"/>
    <property type="match status" value="1"/>
</dbReference>
<dbReference type="InterPro" id="IPR020056">
    <property type="entry name" value="Rbsml_bL25/Gln-tRNA_synth_N"/>
</dbReference>
<dbReference type="InterPro" id="IPR020057">
    <property type="entry name" value="Ribosomal_bL25_b-dom"/>
</dbReference>
<evidence type="ECO:0000256" key="2">
    <source>
        <dbReference type="ARBA" id="ARBA00022884"/>
    </source>
</evidence>
<reference evidence="10" key="1">
    <citation type="submission" date="2016-10" db="EMBL/GenBank/DDBJ databases">
        <authorList>
            <person name="de Groot N.N."/>
        </authorList>
    </citation>
    <scope>NUCLEOTIDE SEQUENCE [LARGE SCALE GENOMIC DNA]</scope>
    <source>
        <strain evidence="10">10nlg</strain>
    </source>
</reference>
<dbReference type="SUPFAM" id="SSF50715">
    <property type="entry name" value="Ribosomal protein L25-like"/>
    <property type="match status" value="1"/>
</dbReference>
<dbReference type="InterPro" id="IPR029751">
    <property type="entry name" value="Ribosomal_L25_dom"/>
</dbReference>
<comment type="similarity">
    <text evidence="5">Belongs to the bacterial ribosomal protein bL25 family. CTC subfamily.</text>
</comment>
<dbReference type="GO" id="GO:0008097">
    <property type="term" value="F:5S rRNA binding"/>
    <property type="evidence" value="ECO:0007669"/>
    <property type="project" value="InterPro"/>
</dbReference>
<dbReference type="Gene3D" id="2.170.120.20">
    <property type="entry name" value="Ribosomal protein L25, beta domain"/>
    <property type="match status" value="1"/>
</dbReference>
<keyword evidence="3 5" id="KW-0689">Ribosomal protein</keyword>
<dbReference type="HAMAP" id="MF_01334">
    <property type="entry name" value="Ribosomal_bL25_CTC"/>
    <property type="match status" value="1"/>
</dbReference>
<feature type="domain" description="Large ribosomal subunit protein bL25 L25" evidence="7">
    <location>
        <begin position="5"/>
        <end position="91"/>
    </location>
</feature>
<dbReference type="CDD" id="cd00495">
    <property type="entry name" value="Ribosomal_L25_TL5_CTC"/>
    <property type="match status" value="1"/>
</dbReference>
<dbReference type="GO" id="GO:0006412">
    <property type="term" value="P:translation"/>
    <property type="evidence" value="ECO:0007669"/>
    <property type="project" value="UniProtKB-UniRule"/>
</dbReference>
<protein>
    <recommendedName>
        <fullName evidence="5">Large ribosomal subunit protein bL25</fullName>
    </recommendedName>
    <alternativeName>
        <fullName evidence="5">General stress protein CTC</fullName>
    </alternativeName>
</protein>
<evidence type="ECO:0000259" key="7">
    <source>
        <dbReference type="Pfam" id="PF01386"/>
    </source>
</evidence>
<evidence type="ECO:0000256" key="6">
    <source>
        <dbReference type="SAM" id="MobiDB-lite"/>
    </source>
</evidence>
<name>A0A1H9VSW3_9BACI</name>
<comment type="caution">
    <text evidence="9">The sequence shown here is derived from an EMBL/GenBank/DDBJ whole genome shotgun (WGS) entry which is preliminary data.</text>
</comment>
<dbReference type="PANTHER" id="PTHR33284:SF1">
    <property type="entry name" value="RIBOSOMAL PROTEIN L25_GLN-TRNA SYNTHETASE, ANTI-CODON-BINDING DOMAIN-CONTAINING PROTEIN"/>
    <property type="match status" value="1"/>
</dbReference>
<dbReference type="STRING" id="1464123.SAMN05444126_12327"/>
<evidence type="ECO:0000313" key="10">
    <source>
        <dbReference type="Proteomes" id="UP000199318"/>
    </source>
</evidence>
<dbReference type="GO" id="GO:0003735">
    <property type="term" value="F:structural constituent of ribosome"/>
    <property type="evidence" value="ECO:0007669"/>
    <property type="project" value="InterPro"/>
</dbReference>
<dbReference type="InterPro" id="IPR001021">
    <property type="entry name" value="Ribosomal_bL25_long"/>
</dbReference>
<dbReference type="RefSeq" id="WP_093074032.1">
    <property type="nucleotide sequence ID" value="NZ_FOGV01000023.1"/>
</dbReference>
<dbReference type="NCBIfam" id="TIGR00731">
    <property type="entry name" value="bL25_bact_ctc"/>
    <property type="match status" value="1"/>
</dbReference>
<comment type="subunit">
    <text evidence="5">Part of the 50S ribosomal subunit; part of the 5S rRNA/L5/L18/L25 subcomplex. Contacts the 5S rRNA. Binds to the 5S rRNA independently of L5 and L18.</text>
</comment>
<dbReference type="Gene3D" id="2.40.240.10">
    <property type="entry name" value="Ribosomal Protein L25, Chain P"/>
    <property type="match status" value="1"/>
</dbReference>
<keyword evidence="4 5" id="KW-0687">Ribonucleoprotein</keyword>
<evidence type="ECO:0000256" key="4">
    <source>
        <dbReference type="ARBA" id="ARBA00023274"/>
    </source>
</evidence>
<proteinExistence type="inferred from homology"/>
<sequence>MVSVLKANVRENFKDSARRETRENGYIPAVIYGKKYGNTPVAVETVDFIKTYRNEGKTGVFKLDVDGTQTDVMIYDMQYDTMKNEVVHVDFYAADMTVEMDADVPVHIQGEAQGVKDGGVLQQAVYELSVRALPKEIPDAINIDVTELEIGDTVAVGDLKSGAKFEFNAEEDEAVVTVVPPTEEPEETVDVEEEEEPELVDEEAEAKDDSEENEG</sequence>
<gene>
    <name evidence="5" type="primary">rplY</name>
    <name evidence="5" type="synonym">ctc</name>
    <name evidence="9" type="ORF">SAMN05444126_12327</name>
</gene>
<keyword evidence="1 5" id="KW-0699">rRNA-binding</keyword>
<feature type="domain" description="Large ribosomal subunit protein bL25 beta" evidence="8">
    <location>
        <begin position="100"/>
        <end position="181"/>
    </location>
</feature>
<evidence type="ECO:0000256" key="1">
    <source>
        <dbReference type="ARBA" id="ARBA00022730"/>
    </source>
</evidence>
<organism evidence="9 10">
    <name type="scientific">Salisediminibacterium halotolerans</name>
    <dbReference type="NCBI Taxonomy" id="517425"/>
    <lineage>
        <taxon>Bacteria</taxon>
        <taxon>Bacillati</taxon>
        <taxon>Bacillota</taxon>
        <taxon>Bacilli</taxon>
        <taxon>Bacillales</taxon>
        <taxon>Bacillaceae</taxon>
        <taxon>Salisediminibacterium</taxon>
    </lineage>
</organism>
<evidence type="ECO:0000259" key="8">
    <source>
        <dbReference type="Pfam" id="PF14693"/>
    </source>
</evidence>
<dbReference type="AlphaFoldDB" id="A0A1H9VSW3"/>
<evidence type="ECO:0000256" key="5">
    <source>
        <dbReference type="HAMAP-Rule" id="MF_01334"/>
    </source>
</evidence>
<dbReference type="GO" id="GO:0022625">
    <property type="term" value="C:cytosolic large ribosomal subunit"/>
    <property type="evidence" value="ECO:0007669"/>
    <property type="project" value="TreeGrafter"/>
</dbReference>
<dbReference type="Proteomes" id="UP000199318">
    <property type="component" value="Unassembled WGS sequence"/>
</dbReference>
<accession>A0A1H9VSW3</accession>
<dbReference type="EMBL" id="FOGV01000023">
    <property type="protein sequence ID" value="SES24373.1"/>
    <property type="molecule type" value="Genomic_DNA"/>
</dbReference>
<feature type="compositionally biased region" description="Acidic residues" evidence="6">
    <location>
        <begin position="183"/>
        <end position="215"/>
    </location>
</feature>
<dbReference type="NCBIfam" id="NF004133">
    <property type="entry name" value="PRK05618.2-4"/>
    <property type="match status" value="1"/>
</dbReference>
<dbReference type="OrthoDB" id="9790002at2"/>
<comment type="function">
    <text evidence="5">This is one of the proteins that binds to the 5S RNA in the ribosome where it forms part of the central protuberance.</text>
</comment>
<dbReference type="PANTHER" id="PTHR33284">
    <property type="entry name" value="RIBOSOMAL PROTEIN L25/GLN-TRNA SYNTHETASE, ANTI-CODON-BINDING DOMAIN-CONTAINING PROTEIN"/>
    <property type="match status" value="1"/>
</dbReference>